<dbReference type="AlphaFoldDB" id="Q8NAR1"/>
<protein>
    <submittedName>
        <fullName evidence="1">cDNA FLJ34941 fis, clone NT2RP7007480</fullName>
    </submittedName>
</protein>
<organism evidence="1">
    <name type="scientific">Homo sapiens</name>
    <name type="common">Human</name>
    <dbReference type="NCBI Taxonomy" id="9606"/>
    <lineage>
        <taxon>Eukaryota</taxon>
        <taxon>Metazoa</taxon>
        <taxon>Chordata</taxon>
        <taxon>Craniata</taxon>
        <taxon>Vertebrata</taxon>
        <taxon>Euteleostomi</taxon>
        <taxon>Mammalia</taxon>
        <taxon>Eutheria</taxon>
        <taxon>Euarchontoglires</taxon>
        <taxon>Primates</taxon>
        <taxon>Haplorrhini</taxon>
        <taxon>Catarrhini</taxon>
        <taxon>Hominidae</taxon>
        <taxon>Homo</taxon>
    </lineage>
</organism>
<dbReference type="EMBL" id="AK092260">
    <property type="protein sequence ID" value="BAC03838.1"/>
    <property type="molecule type" value="mRNA"/>
</dbReference>
<proteinExistence type="evidence at transcript level"/>
<sequence length="161" mass="16595">MESRAALRLGPSSISGCSPMGRPWGPWPWAPVEYVALGRWVAGASVQDAPQGGSGGLDGAWLPALPGLYRLERAWLTQHQPLFTGVRQPGAAVGSACYLLPDASEHAAAAGGQHPGGRDGAELGELPRAEAVRGECPAGCPHLTARLPALLLAGLLPQRGI</sequence>
<evidence type="ECO:0000313" key="1">
    <source>
        <dbReference type="EMBL" id="BAC03838.1"/>
    </source>
</evidence>
<reference evidence="1" key="1">
    <citation type="journal article" date="2004" name="Nat. Genet.">
        <title>Complete sequencing and characterization of 21,243 full-length human cDNAs.</title>
        <authorList>
            <person name="Ota T."/>
            <person name="Suzuki Y."/>
            <person name="Nishikawa T."/>
            <person name="Otsuki T."/>
            <person name="Sugiyama T."/>
            <person name="Irie R."/>
            <person name="Wakamatsu A."/>
            <person name="Hayashi K."/>
            <person name="Sato H."/>
            <person name="Nagai K."/>
            <person name="Kimura K."/>
            <person name="Makita H."/>
            <person name="Sekine M."/>
            <person name="Obayashi M."/>
            <person name="Nishi T."/>
            <person name="Shibahara T."/>
            <person name="Tanaka T."/>
            <person name="Ishii S."/>
            <person name="Yamamoto J."/>
            <person name="Saito K."/>
            <person name="Kawai Y."/>
            <person name="Isono Y."/>
            <person name="Nakamura Y."/>
            <person name="Nagahari K."/>
            <person name="Murakami K."/>
            <person name="Yasuda T."/>
            <person name="Iwayanagi T."/>
            <person name="Wagatsuma M."/>
            <person name="Shiratori A."/>
            <person name="Sudo H."/>
            <person name="Hosoiri T."/>
            <person name="Kaku Y."/>
            <person name="Kodaira H."/>
            <person name="Kondo H."/>
            <person name="Sugawara M."/>
            <person name="Takahashi M."/>
            <person name="Kanda K."/>
            <person name="Yokoi T."/>
            <person name="Furuya T."/>
            <person name="Kikkawa E."/>
            <person name="Omura Y."/>
            <person name="Abe K."/>
            <person name="Kamihara K."/>
            <person name="Katsuta N."/>
            <person name="Sato K."/>
            <person name="Tanikawa M."/>
            <person name="Yamazaki M."/>
            <person name="Ninomiya K."/>
            <person name="Ishibashi T."/>
            <person name="Yamashita H."/>
            <person name="Murakawa K."/>
            <person name="Fujimori K."/>
            <person name="Tanai H."/>
            <person name="Kimata M."/>
            <person name="Watanabe M."/>
            <person name="Hiraoka S."/>
            <person name="Chiba Y."/>
            <person name="Ishida S."/>
            <person name="Ono Y."/>
            <person name="Takiguchi S."/>
            <person name="Watanabe S."/>
            <person name="Yosida M."/>
            <person name="Hotuta T."/>
            <person name="Kusano J."/>
            <person name="Kanehori K."/>
            <person name="Takahashi-Fujii A."/>
            <person name="Hara H."/>
            <person name="Tanase T."/>
            <person name="Nomura Y."/>
            <person name="Togiya S."/>
            <person name="Komai F."/>
            <person name="Hara R."/>
            <person name="Takeuchi K."/>
            <person name="Arita M."/>
            <person name="Imose N."/>
            <person name="Musashino K."/>
            <person name="Yuuki H."/>
            <person name="Oshima A."/>
            <person name="Sasaki N."/>
            <person name="Aotsuka S."/>
            <person name="Yoshikawa Y."/>
            <person name="Matsunawa H."/>
            <person name="Ichihara T."/>
            <person name="Shiohata N."/>
            <person name="Sano S."/>
            <person name="Moriya S."/>
            <person name="Momiyama H."/>
            <person name="Satoh N."/>
            <person name="Takami S."/>
            <person name="Terashima Y."/>
            <person name="Suzuki O."/>
            <person name="Nakagawa S."/>
            <person name="Senoh A."/>
            <person name="Mizoguchi H."/>
            <person name="Goto Y."/>
            <person name="Shimizu F."/>
            <person name="Wakebe H."/>
            <person name="Hishigaki H."/>
            <person name="Watanabe T."/>
            <person name="Sugiyama A."/>
            <person name="Takemoto M."/>
            <person name="Kawakami B."/>
            <person name="Yamazaki M."/>
            <person name="Watanabe K."/>
            <person name="Kumagai A."/>
            <person name="Itakura S."/>
            <person name="Fukuzumi Y."/>
            <person name="Fujimori Y."/>
            <person name="Komiyama M."/>
            <person name="Tashiro H."/>
            <person name="Tanigami A."/>
            <person name="Fujiwara T."/>
            <person name="Ono T."/>
            <person name="Yamada K."/>
            <person name="Fujii Y."/>
            <person name="Ozaki K."/>
            <person name="Hirao M."/>
            <person name="Ohmori Y."/>
            <person name="Kawabata A."/>
            <person name="Hikiji T."/>
            <person name="Kobatake N."/>
            <person name="Inagaki H."/>
            <person name="Ikema Y."/>
            <person name="Okamoto S."/>
            <person name="Okitani R."/>
            <person name="Kawakami T."/>
            <person name="Noguchi S."/>
            <person name="Itoh T."/>
            <person name="Shigeta K."/>
            <person name="Senba T."/>
            <person name="Matsumura K."/>
            <person name="Nakajima Y."/>
            <person name="Mizuno T."/>
            <person name="Morinaga M."/>
            <person name="Sasaki M."/>
            <person name="Togashi T."/>
            <person name="Oyama M."/>
            <person name="Hata H."/>
            <person name="Watanabe M."/>
            <person name="Komatsu T."/>
            <person name="Mizushima-Sugano J."/>
            <person name="Satoh T."/>
            <person name="Shirai Y."/>
            <person name="Takahashi Y."/>
            <person name="Nakagawa K."/>
            <person name="Okumura K."/>
            <person name="Nagase T."/>
            <person name="Nomura N."/>
            <person name="Kikuchi H."/>
            <person name="Masuho Y."/>
            <person name="Yamashita R."/>
            <person name="Nakai K."/>
            <person name="Yada T."/>
            <person name="Nakamura Y."/>
            <person name="Ohara O."/>
            <person name="Isogai T."/>
            <person name="Sugano S."/>
        </authorList>
    </citation>
    <scope>NUCLEOTIDE SEQUENCE</scope>
</reference>
<accession>Q8NAR1</accession>
<name>Q8NAR1_HUMAN</name>